<evidence type="ECO:0000256" key="1">
    <source>
        <dbReference type="ARBA" id="ARBA00022723"/>
    </source>
</evidence>
<gene>
    <name evidence="4" type="ordered locus">WS0866</name>
</gene>
<evidence type="ECO:0000313" key="5">
    <source>
        <dbReference type="Proteomes" id="UP000000422"/>
    </source>
</evidence>
<keyword evidence="3" id="KW-0472">Membrane</keyword>
<evidence type="ECO:0000256" key="3">
    <source>
        <dbReference type="SAM" id="Phobius"/>
    </source>
</evidence>
<dbReference type="KEGG" id="wsu:WS0866"/>
<proteinExistence type="predicted"/>
<dbReference type="AlphaFoldDB" id="Q7MS18"/>
<keyword evidence="3" id="KW-1133">Transmembrane helix</keyword>
<keyword evidence="5" id="KW-1185">Reference proteome</keyword>
<organism evidence="5">
    <name type="scientific">Wolinella succinogenes (strain ATCC 29543 / DSM 1740 / CCUG 13145 / JCM 31913 / LMG 7466 / NCTC 11488 / FDC 602W)</name>
    <name type="common">Vibrio succinogenes</name>
    <dbReference type="NCBI Taxonomy" id="273121"/>
    <lineage>
        <taxon>Bacteria</taxon>
        <taxon>Pseudomonadati</taxon>
        <taxon>Campylobacterota</taxon>
        <taxon>Epsilonproteobacteria</taxon>
        <taxon>Campylobacterales</taxon>
        <taxon>Helicobacteraceae</taxon>
        <taxon>Wolinella</taxon>
    </lineage>
</organism>
<evidence type="ECO:0000256" key="2">
    <source>
        <dbReference type="ARBA" id="ARBA00022851"/>
    </source>
</evidence>
<name>Q7MS18_WOLSU</name>
<dbReference type="InterPro" id="IPR017854">
    <property type="entry name" value="Metalthion_dom_sf"/>
</dbReference>
<accession>Q7MS18</accession>
<dbReference type="STRING" id="273121.WS0866"/>
<dbReference type="HOGENOM" id="CLU_168222_2_1_7"/>
<sequence length="74" mass="8604">MQWIVIILLILFIYYFFIRKGTLTQTLKKREKGEVKKSSDVMLECEKCGVYVSDKEAIIVDGRFYCSKECAGVK</sequence>
<keyword evidence="2" id="KW-0480">Metal-thiolate cluster</keyword>
<dbReference type="NCBIfam" id="NF041023">
    <property type="entry name" value="PP0621_fam"/>
    <property type="match status" value="1"/>
</dbReference>
<dbReference type="EMBL" id="BX571659">
    <property type="protein sequence ID" value="CAE09975.1"/>
    <property type="molecule type" value="Genomic_DNA"/>
</dbReference>
<keyword evidence="3" id="KW-0812">Transmembrane</keyword>
<dbReference type="SUPFAM" id="SSF57868">
    <property type="entry name" value="Metallothionein"/>
    <property type="match status" value="1"/>
</dbReference>
<keyword evidence="1" id="KW-0479">Metal-binding</keyword>
<dbReference type="Proteomes" id="UP000000422">
    <property type="component" value="Chromosome"/>
</dbReference>
<dbReference type="Gene3D" id="2.30.170.10">
    <property type="match status" value="1"/>
</dbReference>
<dbReference type="RefSeq" id="WP_011138772.1">
    <property type="nucleotide sequence ID" value="NC_005090.1"/>
</dbReference>
<feature type="transmembrane region" description="Helical" evidence="3">
    <location>
        <begin position="6"/>
        <end position="22"/>
    </location>
</feature>
<protein>
    <recommendedName>
        <fullName evidence="6">Prokaryotic metallothionein</fullName>
    </recommendedName>
</protein>
<evidence type="ECO:0000313" key="4">
    <source>
        <dbReference type="EMBL" id="CAE09975.1"/>
    </source>
</evidence>
<reference evidence="4 5" key="1">
    <citation type="journal article" date="2003" name="Proc. Natl. Acad. Sci. U.S.A.">
        <title>Complete genome sequence and analysis of Wolinella succinogenes.</title>
        <authorList>
            <person name="Baar C."/>
            <person name="Eppinger M."/>
            <person name="Raddatz G."/>
            <person name="Simon JM."/>
            <person name="Lanz C."/>
            <person name="Klimmek O."/>
            <person name="Nandakumar R."/>
            <person name="Gross R."/>
            <person name="Rosinus A."/>
            <person name="Keller H."/>
            <person name="Jagtap P."/>
            <person name="Linke B."/>
            <person name="Meyer F."/>
            <person name="Lederer H."/>
            <person name="Schuster S.C."/>
        </authorList>
    </citation>
    <scope>NUCLEOTIDE SEQUENCE [LARGE SCALE GENOMIC DNA]</scope>
    <source>
        <strain evidence="5">ATCC 29543 / DSM 1740 / CCUG 13145 / JCM 31913 / LMG 7466 / NCTC 11488 / FDC 602W</strain>
    </source>
</reference>
<dbReference type="GO" id="GO:0046872">
    <property type="term" value="F:metal ion binding"/>
    <property type="evidence" value="ECO:0007669"/>
    <property type="project" value="UniProtKB-KW"/>
</dbReference>
<dbReference type="InterPro" id="IPR049708">
    <property type="entry name" value="PP0621-like"/>
</dbReference>
<evidence type="ECO:0008006" key="6">
    <source>
        <dbReference type="Google" id="ProtNLM"/>
    </source>
</evidence>